<evidence type="ECO:0000313" key="2">
    <source>
        <dbReference type="Proteomes" id="UP001143307"/>
    </source>
</evidence>
<sequence>MPVVGTLLQEEALLRRHGRIIEPGALHSQDCRSRYNLLHVHGHNALLDALATAELLIAMAAHRSVGETFSVSELS</sequence>
<dbReference type="Proteomes" id="UP001143307">
    <property type="component" value="Unassembled WGS sequence"/>
</dbReference>
<dbReference type="RefSeq" id="WP_279253315.1">
    <property type="nucleotide sequence ID" value="NZ_SHNP01000004.1"/>
</dbReference>
<dbReference type="EMBL" id="SHNP01000004">
    <property type="protein sequence ID" value="MCX2974569.1"/>
    <property type="molecule type" value="Genomic_DNA"/>
</dbReference>
<accession>A0ABT3SXG0</accession>
<gene>
    <name evidence="1" type="ORF">EYC87_13325</name>
</gene>
<organism evidence="1 2">
    <name type="scientific">Candidatus Seongchinamella marina</name>
    <dbReference type="NCBI Taxonomy" id="2518990"/>
    <lineage>
        <taxon>Bacteria</taxon>
        <taxon>Pseudomonadati</taxon>
        <taxon>Pseudomonadota</taxon>
        <taxon>Gammaproteobacteria</taxon>
        <taxon>Cellvibrionales</taxon>
        <taxon>Halieaceae</taxon>
        <taxon>Seongchinamella</taxon>
    </lineage>
</organism>
<dbReference type="SUPFAM" id="SSF53098">
    <property type="entry name" value="Ribonuclease H-like"/>
    <property type="match status" value="1"/>
</dbReference>
<evidence type="ECO:0000313" key="1">
    <source>
        <dbReference type="EMBL" id="MCX2974569.1"/>
    </source>
</evidence>
<dbReference type="InterPro" id="IPR012337">
    <property type="entry name" value="RNaseH-like_sf"/>
</dbReference>
<protein>
    <submittedName>
        <fullName evidence="1">Uncharacterized protein</fullName>
    </submittedName>
</protein>
<keyword evidence="2" id="KW-1185">Reference proteome</keyword>
<reference evidence="1" key="1">
    <citation type="submission" date="2019-02" db="EMBL/GenBank/DDBJ databases">
        <authorList>
            <person name="Li S.-H."/>
        </authorList>
    </citation>
    <scope>NUCLEOTIDE SEQUENCE</scope>
    <source>
        <strain evidence="1">IMCC8485</strain>
    </source>
</reference>
<comment type="caution">
    <text evidence="1">The sequence shown here is derived from an EMBL/GenBank/DDBJ whole genome shotgun (WGS) entry which is preliminary data.</text>
</comment>
<name>A0ABT3SXG0_9GAMM</name>
<proteinExistence type="predicted"/>